<dbReference type="PANTHER" id="PTHR48063">
    <property type="entry name" value="LRR RECEPTOR-LIKE KINASE"/>
    <property type="match status" value="1"/>
</dbReference>
<keyword evidence="8" id="KW-0677">Repeat</keyword>
<dbReference type="STRING" id="4565.A0A3B6LYT1"/>
<dbReference type="SMART" id="SM00369">
    <property type="entry name" value="LRR_TYP"/>
    <property type="match status" value="9"/>
</dbReference>
<evidence type="ECO:0000256" key="8">
    <source>
        <dbReference type="ARBA" id="ARBA00022737"/>
    </source>
</evidence>
<dbReference type="FunFam" id="3.80.10.10:FF:000041">
    <property type="entry name" value="LRR receptor-like serine/threonine-protein kinase ERECTA"/>
    <property type="match status" value="1"/>
</dbReference>
<evidence type="ECO:0000256" key="4">
    <source>
        <dbReference type="ARBA" id="ARBA00022614"/>
    </source>
</evidence>
<dbReference type="GO" id="GO:0009742">
    <property type="term" value="P:brassinosteroid mediated signaling pathway"/>
    <property type="evidence" value="ECO:0007669"/>
    <property type="project" value="UniProtKB-KW"/>
</dbReference>
<feature type="chain" id="PRO_5043177565" description="Leucine-rich repeat-containing N-terminal plant-type domain-containing protein" evidence="13">
    <location>
        <begin position="24"/>
        <end position="971"/>
    </location>
</feature>
<proteinExistence type="inferred from homology"/>
<dbReference type="EnsemblPlants" id="TraesCS5B02G560700.1">
    <property type="protein sequence ID" value="TraesCS5B02G560700.1.cds1"/>
    <property type="gene ID" value="TraesCS5B02G560700"/>
</dbReference>
<keyword evidence="9 12" id="KW-1133">Transmembrane helix</keyword>
<dbReference type="SUPFAM" id="SSF52047">
    <property type="entry name" value="RNI-like"/>
    <property type="match status" value="1"/>
</dbReference>
<feature type="signal peptide" evidence="13">
    <location>
        <begin position="1"/>
        <end position="23"/>
    </location>
</feature>
<evidence type="ECO:0000256" key="7">
    <source>
        <dbReference type="ARBA" id="ARBA00022729"/>
    </source>
</evidence>
<dbReference type="Gramene" id="TraesCS5B03G1357400.1">
    <property type="protein sequence ID" value="TraesCS5B03G1357400.1.CDS1"/>
    <property type="gene ID" value="TraesCS5B03G1357400"/>
</dbReference>
<evidence type="ECO:0000256" key="1">
    <source>
        <dbReference type="ARBA" id="ARBA00004251"/>
    </source>
</evidence>
<dbReference type="GeneID" id="123117869"/>
<dbReference type="PRINTS" id="PR00019">
    <property type="entry name" value="LEURICHRPT"/>
</dbReference>
<keyword evidence="16" id="KW-1185">Reference proteome</keyword>
<evidence type="ECO:0000256" key="9">
    <source>
        <dbReference type="ARBA" id="ARBA00022989"/>
    </source>
</evidence>
<dbReference type="Gramene" id="TraesCS5B02G560700.1">
    <property type="protein sequence ID" value="TraesCS5B02G560700.1.cds1"/>
    <property type="gene ID" value="TraesCS5B02G560700"/>
</dbReference>
<dbReference type="RefSeq" id="XP_044394469.1">
    <property type="nucleotide sequence ID" value="XM_044538534.1"/>
</dbReference>
<dbReference type="KEGG" id="taes:123117869"/>
<dbReference type="GO" id="GO:0005886">
    <property type="term" value="C:plasma membrane"/>
    <property type="evidence" value="ECO:0007669"/>
    <property type="project" value="UniProtKB-SubCell"/>
</dbReference>
<evidence type="ECO:0000256" key="2">
    <source>
        <dbReference type="ARBA" id="ARBA00009592"/>
    </source>
</evidence>
<dbReference type="InterPro" id="IPR032675">
    <property type="entry name" value="LRR_dom_sf"/>
</dbReference>
<dbReference type="Gene3D" id="3.80.10.10">
    <property type="entry name" value="Ribonuclease Inhibitor"/>
    <property type="match status" value="6"/>
</dbReference>
<protein>
    <recommendedName>
        <fullName evidence="14">Leucine-rich repeat-containing N-terminal plant-type domain-containing protein</fullName>
    </recommendedName>
</protein>
<dbReference type="Pfam" id="PF13855">
    <property type="entry name" value="LRR_8"/>
    <property type="match status" value="2"/>
</dbReference>
<reference evidence="15" key="1">
    <citation type="submission" date="2018-08" db="EMBL/GenBank/DDBJ databases">
        <authorList>
            <person name="Rossello M."/>
        </authorList>
    </citation>
    <scope>NUCLEOTIDE SEQUENCE [LARGE SCALE GENOMIC DNA]</scope>
    <source>
        <strain evidence="15">cv. Chinese Spring</strain>
    </source>
</reference>
<dbReference type="FunFam" id="3.80.10.10:FF:000095">
    <property type="entry name" value="LRR receptor-like serine/threonine-protein kinase GSO1"/>
    <property type="match status" value="1"/>
</dbReference>
<dbReference type="SUPFAM" id="SSF52058">
    <property type="entry name" value="L domain-like"/>
    <property type="match status" value="2"/>
</dbReference>
<dbReference type="FunFam" id="3.80.10.10:FF:000129">
    <property type="entry name" value="Leucine-rich repeat receptor-like kinase"/>
    <property type="match status" value="1"/>
</dbReference>
<dbReference type="FunFam" id="3.80.10.10:FF:000111">
    <property type="entry name" value="LRR receptor-like serine/threonine-protein kinase ERECTA"/>
    <property type="match status" value="1"/>
</dbReference>
<keyword evidence="3" id="KW-1003">Cell membrane</keyword>
<dbReference type="Proteomes" id="UP000019116">
    <property type="component" value="Chromosome 5B"/>
</dbReference>
<dbReference type="PaxDb" id="4565-Traes_5BL_443CB6FDD.1"/>
<keyword evidence="4" id="KW-0433">Leucine-rich repeat</keyword>
<keyword evidence="5" id="KW-1070">Brassinosteroid signaling pathway</keyword>
<reference evidence="15" key="2">
    <citation type="submission" date="2018-10" db="UniProtKB">
        <authorList>
            <consortium name="EnsemblPlants"/>
        </authorList>
    </citation>
    <scope>IDENTIFICATION</scope>
</reference>
<evidence type="ECO:0000313" key="16">
    <source>
        <dbReference type="Proteomes" id="UP000019116"/>
    </source>
</evidence>
<evidence type="ECO:0000256" key="12">
    <source>
        <dbReference type="SAM" id="Phobius"/>
    </source>
</evidence>
<dbReference type="InterPro" id="IPR046956">
    <property type="entry name" value="RLP23-like"/>
</dbReference>
<gene>
    <name evidence="15" type="primary">LOC123117869</name>
</gene>
<feature type="domain" description="Leucine-rich repeat-containing N-terminal plant-type" evidence="14">
    <location>
        <begin position="48"/>
        <end position="84"/>
    </location>
</feature>
<dbReference type="Pfam" id="PF08263">
    <property type="entry name" value="LRRNT_2"/>
    <property type="match status" value="1"/>
</dbReference>
<dbReference type="InterPro" id="IPR001611">
    <property type="entry name" value="Leu-rich_rpt"/>
</dbReference>
<evidence type="ECO:0000256" key="5">
    <source>
        <dbReference type="ARBA" id="ARBA00022626"/>
    </source>
</evidence>
<dbReference type="Pfam" id="PF00560">
    <property type="entry name" value="LRR_1"/>
    <property type="match status" value="11"/>
</dbReference>
<dbReference type="SMR" id="A0A3B6LYT1"/>
<evidence type="ECO:0000256" key="13">
    <source>
        <dbReference type="SAM" id="SignalP"/>
    </source>
</evidence>
<comment type="subcellular location">
    <subcellularLocation>
        <location evidence="1">Cell membrane</location>
        <topology evidence="1">Single-pass type I membrane protein</topology>
    </subcellularLocation>
</comment>
<dbReference type="PANTHER" id="PTHR48063:SF72">
    <property type="entry name" value="HCRVF1 PROTEIN-LIKE"/>
    <property type="match status" value="1"/>
</dbReference>
<dbReference type="PROSITE" id="PS51450">
    <property type="entry name" value="LRR"/>
    <property type="match status" value="2"/>
</dbReference>
<keyword evidence="6 12" id="KW-0812">Transmembrane</keyword>
<evidence type="ECO:0000256" key="6">
    <source>
        <dbReference type="ARBA" id="ARBA00022692"/>
    </source>
</evidence>
<evidence type="ECO:0000256" key="11">
    <source>
        <dbReference type="ARBA" id="ARBA00023180"/>
    </source>
</evidence>
<dbReference type="AlphaFoldDB" id="A0A3B6LYT1"/>
<keyword evidence="7 13" id="KW-0732">Signal</keyword>
<comment type="similarity">
    <text evidence="2">Belongs to the RLP family.</text>
</comment>
<keyword evidence="11" id="KW-0325">Glycoprotein</keyword>
<evidence type="ECO:0000313" key="15">
    <source>
        <dbReference type="EnsemblPlants" id="TraesCS5B02G560700.1.cds1"/>
    </source>
</evidence>
<evidence type="ECO:0000256" key="10">
    <source>
        <dbReference type="ARBA" id="ARBA00023136"/>
    </source>
</evidence>
<accession>A0A3B6LYT1</accession>
<dbReference type="OrthoDB" id="749832at2759"/>
<organism evidence="15">
    <name type="scientific">Triticum aestivum</name>
    <name type="common">Wheat</name>
    <dbReference type="NCBI Taxonomy" id="4565"/>
    <lineage>
        <taxon>Eukaryota</taxon>
        <taxon>Viridiplantae</taxon>
        <taxon>Streptophyta</taxon>
        <taxon>Embryophyta</taxon>
        <taxon>Tracheophyta</taxon>
        <taxon>Spermatophyta</taxon>
        <taxon>Magnoliopsida</taxon>
        <taxon>Liliopsida</taxon>
        <taxon>Poales</taxon>
        <taxon>Poaceae</taxon>
        <taxon>BOP clade</taxon>
        <taxon>Pooideae</taxon>
        <taxon>Triticodae</taxon>
        <taxon>Triticeae</taxon>
        <taxon>Triticinae</taxon>
        <taxon>Triticum</taxon>
    </lineage>
</organism>
<feature type="transmembrane region" description="Helical" evidence="12">
    <location>
        <begin position="905"/>
        <end position="929"/>
    </location>
</feature>
<evidence type="ECO:0000256" key="3">
    <source>
        <dbReference type="ARBA" id="ARBA00022475"/>
    </source>
</evidence>
<evidence type="ECO:0000259" key="14">
    <source>
        <dbReference type="Pfam" id="PF08263"/>
    </source>
</evidence>
<dbReference type="InterPro" id="IPR003591">
    <property type="entry name" value="Leu-rich_rpt_typical-subtyp"/>
</dbReference>
<dbReference type="InterPro" id="IPR013210">
    <property type="entry name" value="LRR_N_plant-typ"/>
</dbReference>
<dbReference type="OMA" id="GCIADER"/>
<name>A0A3B6LYT1_WHEAT</name>
<keyword evidence="10 12" id="KW-0472">Membrane</keyword>
<sequence>MEKRLLSNIHLVTICAILLFTRAKSFVESSSSSSSSHSNNTVTRCIAGERSALVDFKASISDPANLLSSWKADDCCKWKGVHCSSRNNHVVKLDLPGHGCDYNDVDMMMQVLGGNISSSLLGLQHLQYLNLSCNEFYGVQIPEFLGSLHKLRYIDLSRSTFSGRIPPQLGNLSNLRYLNLGWADYTYSMDITWLARLTSLEQLDLSGTNLSTIVQWLPVVSMLPSLKVLRLSDCNLRTDSSSHQISNLTSLETLDLSYNFFNTSITPNWFWGLTSLKYLDISWNGLYGQFPDEIGNMTSIVRLDLQMNNLVGMISSNLQNLCSLEKFYARGNNISGSITEFFLRLPSCSWNKLTYMSLPSNNLTGSLPTKLKPLSNLTGIILGSNKLTGPVPLWIGELTKLTELDLSNNNLEGFINEGHLSGLESLEKLWLSNNSIALVLNSTWVPPSNLTDIGLRSCLLGPKFPLWLRWLTRLDNLDISNTSISDKVPDWFWVVASTVRTLNIRHNQIIGSLPSTMEHMKATAIDLSSNQFNGPIPKLPISLSELDLSRNNLVGPLPSDFGAPSLTRLILFDNSISGTIPSSLCKLRLLLLLDISENKLTGQIPDCAAITSETNITSMSINNLSLRNNNLSGEFPSFLQDCPQLSFLDLAHNNFVGTLPTWIGDKLPYLAFLRLRSNKFYGRIPEELTQIVNLQYLDLSYNNMTGIIPKSIVNIKGMILMQDYDDSFHRAFRYGESIIGPGDMITYTENFTVVTKGQERLYTGEIIYMVNLDLSYNNLIGDIPEEIGSLVELKNLNLSWNTFSGKIPANIGALAQVESLDLSHNELSGGIPASLSTLTSLSHLNLSYNNLTGEVPSGNQLQTLEDPESIYIGNPGLCGSPLSQECSQPEPTPATVEHHEDLNDVVLFFIAMGSGYVMGLWVVFCTFLFQRKWRVKWYSICDGWYDRVYVQVAVTWASWTRKKCAEAESDH</sequence>